<gene>
    <name evidence="2" type="ORF">Pfl04_34120</name>
</gene>
<evidence type="ECO:0000313" key="2">
    <source>
        <dbReference type="EMBL" id="GIG75008.1"/>
    </source>
</evidence>
<accession>A0A8J3LKS0</accession>
<reference evidence="2" key="1">
    <citation type="submission" date="2021-01" db="EMBL/GenBank/DDBJ databases">
        <title>Whole genome shotgun sequence of Planosporangium flavigriseum NBRC 105377.</title>
        <authorList>
            <person name="Komaki H."/>
            <person name="Tamura T."/>
        </authorList>
    </citation>
    <scope>NUCLEOTIDE SEQUENCE</scope>
    <source>
        <strain evidence="2">NBRC 105377</strain>
    </source>
</reference>
<keyword evidence="3" id="KW-1185">Reference proteome</keyword>
<comment type="caution">
    <text evidence="2">The sequence shown here is derived from an EMBL/GenBank/DDBJ whole genome shotgun (WGS) entry which is preliminary data.</text>
</comment>
<dbReference type="Pfam" id="PF20103">
    <property type="entry name" value="DUF6493"/>
    <property type="match status" value="1"/>
</dbReference>
<evidence type="ECO:0000313" key="3">
    <source>
        <dbReference type="Proteomes" id="UP000653674"/>
    </source>
</evidence>
<dbReference type="AlphaFoldDB" id="A0A8J3LKS0"/>
<protein>
    <recommendedName>
        <fullName evidence="1">DUF6493 domain-containing protein</fullName>
    </recommendedName>
</protein>
<dbReference type="Proteomes" id="UP000653674">
    <property type="component" value="Unassembled WGS sequence"/>
</dbReference>
<feature type="domain" description="DUF6493" evidence="1">
    <location>
        <begin position="13"/>
        <end position="137"/>
    </location>
</feature>
<sequence length="163" mass="18168">MRWSDGVRWLAESWTQSNTFAGIRTVERLGLISLDHDDAYVLAMVSGLGDRWDGQARIAALHNDPELRETVLWRVFEIEGGGEVSIANVDKYSRLEAGWAETFRALVSDGALPRDRVLTSCLRALGRDFSAYRVAWLLWVPEIGGPIDPTTKPTSWSCRCSGA</sequence>
<dbReference type="RefSeq" id="WP_205861395.1">
    <property type="nucleotide sequence ID" value="NZ_BAAAQJ010000007.1"/>
</dbReference>
<dbReference type="EMBL" id="BONU01000025">
    <property type="protein sequence ID" value="GIG75008.1"/>
    <property type="molecule type" value="Genomic_DNA"/>
</dbReference>
<evidence type="ECO:0000259" key="1">
    <source>
        <dbReference type="Pfam" id="PF20103"/>
    </source>
</evidence>
<name>A0A8J3LKS0_9ACTN</name>
<proteinExistence type="predicted"/>
<organism evidence="2 3">
    <name type="scientific">Planosporangium flavigriseum</name>
    <dbReference type="NCBI Taxonomy" id="373681"/>
    <lineage>
        <taxon>Bacteria</taxon>
        <taxon>Bacillati</taxon>
        <taxon>Actinomycetota</taxon>
        <taxon>Actinomycetes</taxon>
        <taxon>Micromonosporales</taxon>
        <taxon>Micromonosporaceae</taxon>
        <taxon>Planosporangium</taxon>
    </lineage>
</organism>
<dbReference type="InterPro" id="IPR045472">
    <property type="entry name" value="DUF6493"/>
</dbReference>